<dbReference type="eggNOG" id="ENOG502RYFE">
    <property type="taxonomic scope" value="Eukaryota"/>
</dbReference>
<evidence type="ECO:0000256" key="2">
    <source>
        <dbReference type="SAM" id="SignalP"/>
    </source>
</evidence>
<keyword evidence="2" id="KW-0732">Signal</keyword>
<dbReference type="InterPro" id="IPR036426">
    <property type="entry name" value="Bulb-type_lectin_dom_sf"/>
</dbReference>
<feature type="compositionally biased region" description="Polar residues" evidence="1">
    <location>
        <begin position="235"/>
        <end position="247"/>
    </location>
</feature>
<feature type="compositionally biased region" description="Low complexity" evidence="1">
    <location>
        <begin position="207"/>
        <end position="218"/>
    </location>
</feature>
<feature type="signal peptide" evidence="2">
    <location>
        <begin position="1"/>
        <end position="28"/>
    </location>
</feature>
<dbReference type="OMA" id="WESPCKP"/>
<evidence type="ECO:0000256" key="1">
    <source>
        <dbReference type="SAM" id="MobiDB-lite"/>
    </source>
</evidence>
<feature type="chain" id="PRO_5010548108" evidence="2">
    <location>
        <begin position="29"/>
        <end position="287"/>
    </location>
</feature>
<feature type="region of interest" description="Disordered" evidence="1">
    <location>
        <begin position="200"/>
        <end position="263"/>
    </location>
</feature>
<dbReference type="SUPFAM" id="SSF51110">
    <property type="entry name" value="alpha-D-mannose-specific plant lectins"/>
    <property type="match status" value="1"/>
</dbReference>
<dbReference type="Gene3D" id="2.90.10.10">
    <property type="entry name" value="Bulb-type lectin domain"/>
    <property type="match status" value="1"/>
</dbReference>
<dbReference type="OrthoDB" id="687840at2759"/>
<dbReference type="AlphaFoldDB" id="A0A1U8Q8T2"/>
<name>A0A1U8Q8T2_NELNU</name>
<organism evidence="4 5">
    <name type="scientific">Nelumbo nucifera</name>
    <name type="common">Sacred lotus</name>
    <dbReference type="NCBI Taxonomy" id="4432"/>
    <lineage>
        <taxon>Eukaryota</taxon>
        <taxon>Viridiplantae</taxon>
        <taxon>Streptophyta</taxon>
        <taxon>Embryophyta</taxon>
        <taxon>Tracheophyta</taxon>
        <taxon>Spermatophyta</taxon>
        <taxon>Magnoliopsida</taxon>
        <taxon>Proteales</taxon>
        <taxon>Nelumbonaceae</taxon>
        <taxon>Nelumbo</taxon>
    </lineage>
</organism>
<dbReference type="RefSeq" id="XP_019055012.1">
    <property type="nucleotide sequence ID" value="XM_019199467.1"/>
</dbReference>
<feature type="domain" description="Bulb-type lectin" evidence="3">
    <location>
        <begin position="61"/>
        <end position="174"/>
    </location>
</feature>
<keyword evidence="4" id="KW-1185">Reference proteome</keyword>
<dbReference type="InterPro" id="IPR001480">
    <property type="entry name" value="Bulb-type_lectin_dom"/>
</dbReference>
<gene>
    <name evidence="5" type="primary">LOC109115433</name>
</gene>
<reference evidence="5" key="1">
    <citation type="submission" date="2025-08" db="UniProtKB">
        <authorList>
            <consortium name="RefSeq"/>
        </authorList>
    </citation>
    <scope>IDENTIFICATION</scope>
</reference>
<protein>
    <submittedName>
        <fullName evidence="5">Uncharacterized protein LOC109115433</fullName>
    </submittedName>
</protein>
<dbReference type="InParanoid" id="A0A1U8Q8T2"/>
<proteinExistence type="predicted"/>
<dbReference type="PANTHER" id="PTHR36481">
    <property type="entry name" value="EXPRESSED PROTEIN"/>
    <property type="match status" value="1"/>
</dbReference>
<dbReference type="Proteomes" id="UP000189703">
    <property type="component" value="Unplaced"/>
</dbReference>
<dbReference type="PANTHER" id="PTHR36481:SF2">
    <property type="entry name" value="EXPRESSED PROTEIN"/>
    <property type="match status" value="1"/>
</dbReference>
<dbReference type="SMART" id="SM00108">
    <property type="entry name" value="B_lectin"/>
    <property type="match status" value="1"/>
</dbReference>
<evidence type="ECO:0000259" key="3">
    <source>
        <dbReference type="SMART" id="SM00108"/>
    </source>
</evidence>
<accession>A0A1U8Q8T2</accession>
<evidence type="ECO:0000313" key="4">
    <source>
        <dbReference type="Proteomes" id="UP000189703"/>
    </source>
</evidence>
<dbReference type="GeneID" id="109115433"/>
<sequence length="287" mass="31158">MESHKPNEANLFLCFLIFLFSSLLLVQAATPPGTIERTARQQLLASIPPIHEATPTSGSSQLFLTSPSGKYSAFLLRRETSFGAGGFGNDFCYIQVQDESGQSVWESECASVSNVNSCTLVFSDAGLEIFDGSRSSWDTNADGEQLETLEMLDKGDMQIRDKDGNLIWKASDNPISNQNCGSIGAPGLAPALPPFAKPISNGNLHFGQSANNQGQNSQLGDQQPLEQLGDHLNHQPYSAPNQPFGANQQQQQQQPLIDNTPFDSGSSRIRFTLIPLLTLMTCFGFIL</sequence>
<evidence type="ECO:0000313" key="5">
    <source>
        <dbReference type="RefSeq" id="XP_019055012.1"/>
    </source>
</evidence>
<dbReference type="KEGG" id="nnu:109115433"/>